<dbReference type="Proteomes" id="UP000095283">
    <property type="component" value="Unplaced"/>
</dbReference>
<dbReference type="WBParaSite" id="Hba_10608">
    <property type="protein sequence ID" value="Hba_10608"/>
    <property type="gene ID" value="Hba_10608"/>
</dbReference>
<name>A0A1I7WZN9_HETBA</name>
<proteinExistence type="predicted"/>
<evidence type="ECO:0000313" key="2">
    <source>
        <dbReference type="WBParaSite" id="Hba_10608"/>
    </source>
</evidence>
<keyword evidence="1" id="KW-1185">Reference proteome</keyword>
<dbReference type="AlphaFoldDB" id="A0A1I7WZN9"/>
<evidence type="ECO:0000313" key="1">
    <source>
        <dbReference type="Proteomes" id="UP000095283"/>
    </source>
</evidence>
<organism evidence="1 2">
    <name type="scientific">Heterorhabditis bacteriophora</name>
    <name type="common">Entomopathogenic nematode worm</name>
    <dbReference type="NCBI Taxonomy" id="37862"/>
    <lineage>
        <taxon>Eukaryota</taxon>
        <taxon>Metazoa</taxon>
        <taxon>Ecdysozoa</taxon>
        <taxon>Nematoda</taxon>
        <taxon>Chromadorea</taxon>
        <taxon>Rhabditida</taxon>
        <taxon>Rhabditina</taxon>
        <taxon>Rhabditomorpha</taxon>
        <taxon>Strongyloidea</taxon>
        <taxon>Heterorhabditidae</taxon>
        <taxon>Heterorhabditis</taxon>
    </lineage>
</organism>
<protein>
    <submittedName>
        <fullName evidence="2">Integrase catalytic domain-containing protein</fullName>
    </submittedName>
</protein>
<accession>A0A1I7WZN9</accession>
<sequence length="86" mass="9985">MNFVEGFHSKIRASYPTGIPSLDKMLKFCAVKLTMGKTLTISLDNGSLKDHYIWPYDEVSQRNMLDTMANFQQHIVQLDENRPFFN</sequence>
<reference evidence="2" key="1">
    <citation type="submission" date="2016-11" db="UniProtKB">
        <authorList>
            <consortium name="WormBaseParasite"/>
        </authorList>
    </citation>
    <scope>IDENTIFICATION</scope>
</reference>